<gene>
    <name evidence="1" type="ORF">HMI01_11210</name>
    <name evidence="2" type="ORF">SAMN05421668_10921</name>
</gene>
<accession>A0A1I6SFZ1</accession>
<protein>
    <submittedName>
        <fullName evidence="2">Uncharacterized protein</fullName>
    </submittedName>
</protein>
<evidence type="ECO:0000313" key="4">
    <source>
        <dbReference type="Proteomes" id="UP000321773"/>
    </source>
</evidence>
<dbReference type="STRING" id="306541.SAMN05421668_10921"/>
<evidence type="ECO:0000313" key="1">
    <source>
        <dbReference type="EMBL" id="GEM04133.1"/>
    </source>
</evidence>
<reference evidence="1 4" key="2">
    <citation type="submission" date="2019-07" db="EMBL/GenBank/DDBJ databases">
        <title>Whole genome shotgun sequence of Halolactibacillus miurensis NBRC 100873.</title>
        <authorList>
            <person name="Hosoyama A."/>
            <person name="Uohara A."/>
            <person name="Ohji S."/>
            <person name="Ichikawa N."/>
        </authorList>
    </citation>
    <scope>NUCLEOTIDE SEQUENCE [LARGE SCALE GENOMIC DNA]</scope>
    <source>
        <strain evidence="1 4">NBRC 100873</strain>
    </source>
</reference>
<dbReference type="RefSeq" id="WP_089853835.1">
    <property type="nucleotide sequence ID" value="NZ_BJWJ01000008.1"/>
</dbReference>
<dbReference type="Proteomes" id="UP000321773">
    <property type="component" value="Unassembled WGS sequence"/>
</dbReference>
<dbReference type="EMBL" id="BJWJ01000008">
    <property type="protein sequence ID" value="GEM04133.1"/>
    <property type="molecule type" value="Genomic_DNA"/>
</dbReference>
<keyword evidence="4" id="KW-1185">Reference proteome</keyword>
<reference evidence="2 3" key="1">
    <citation type="submission" date="2016-10" db="EMBL/GenBank/DDBJ databases">
        <authorList>
            <person name="de Groot N.N."/>
        </authorList>
    </citation>
    <scope>NUCLEOTIDE SEQUENCE [LARGE SCALE GENOMIC DNA]</scope>
    <source>
        <strain evidence="2 3">DSM 17074</strain>
    </source>
</reference>
<sequence length="84" mass="9588">MDKNRFEAEAILEKIDELDDHTKAVFHEIHLASLSTMIEIAYSQGDVKTAEGLLNVINNSIGHAEKYVADRTARKRELEEKYRG</sequence>
<evidence type="ECO:0000313" key="3">
    <source>
        <dbReference type="Proteomes" id="UP000199139"/>
    </source>
</evidence>
<dbReference type="AlphaFoldDB" id="A0A1I6SFZ1"/>
<name>A0A1I6SFZ1_9BACI</name>
<proteinExistence type="predicted"/>
<organism evidence="2 3">
    <name type="scientific">Halolactibacillus miurensis</name>
    <dbReference type="NCBI Taxonomy" id="306541"/>
    <lineage>
        <taxon>Bacteria</taxon>
        <taxon>Bacillati</taxon>
        <taxon>Bacillota</taxon>
        <taxon>Bacilli</taxon>
        <taxon>Bacillales</taxon>
        <taxon>Bacillaceae</taxon>
        <taxon>Halolactibacillus</taxon>
    </lineage>
</organism>
<evidence type="ECO:0000313" key="2">
    <source>
        <dbReference type="EMBL" id="SFS75896.1"/>
    </source>
</evidence>
<dbReference type="EMBL" id="FPAI01000009">
    <property type="protein sequence ID" value="SFS75896.1"/>
    <property type="molecule type" value="Genomic_DNA"/>
</dbReference>
<dbReference type="Proteomes" id="UP000199139">
    <property type="component" value="Unassembled WGS sequence"/>
</dbReference>